<keyword evidence="2 4" id="KW-0808">Transferase</keyword>
<feature type="domain" description="4'-phosphopantetheinyl transferase" evidence="3">
    <location>
        <begin position="118"/>
        <end position="197"/>
    </location>
</feature>
<organism evidence="4 5">
    <name type="scientific">Kribbella flavida (strain DSM 17836 / JCM 10339 / NBRC 14399)</name>
    <dbReference type="NCBI Taxonomy" id="479435"/>
    <lineage>
        <taxon>Bacteria</taxon>
        <taxon>Bacillati</taxon>
        <taxon>Actinomycetota</taxon>
        <taxon>Actinomycetes</taxon>
        <taxon>Propionibacteriales</taxon>
        <taxon>Kribbellaceae</taxon>
        <taxon>Kribbella</taxon>
    </lineage>
</organism>
<comment type="similarity">
    <text evidence="1">Belongs to the P-Pant transferase superfamily. Gsp/Sfp/HetI/AcpT family.</text>
</comment>
<dbReference type="InterPro" id="IPR037143">
    <property type="entry name" value="4-PPantetheinyl_Trfase_dom_sf"/>
</dbReference>
<dbReference type="InterPro" id="IPR050559">
    <property type="entry name" value="P-Pant_transferase_sf"/>
</dbReference>
<dbReference type="eggNOG" id="COG2091">
    <property type="taxonomic scope" value="Bacteria"/>
</dbReference>
<sequence length="242" mass="26519">MRRMSAPSVDVWWARLSEVESSLDSATARLLTPREQTRAAGYRTQDDRLRFQLGVAVTRLALAAQLDCAPIDVDLDRTCPDCDQPHGKVRVTGPRTGWEVSVSHSGEFVGVAVGTVAPLGLDVEQIRAVELDGMASLVLTPTERRRLTSPTDFFRYWTRKEAVVKSTGDGLRQSLDLVTVTAPSEPASVLGWTGRDQVAAGIRLYDLADRPHHLAALAVLSRAEITIAERDAGPLLDSWVHR</sequence>
<reference evidence="5" key="1">
    <citation type="submission" date="2009-09" db="EMBL/GenBank/DDBJ databases">
        <title>The complete genome of Kribbella flavida DSM 17836.</title>
        <authorList>
            <consortium name="US DOE Joint Genome Institute (JGI-PGF)"/>
            <person name="Lucas S."/>
            <person name="Copeland A."/>
            <person name="Lapidus A."/>
            <person name="Glavina del Rio T."/>
            <person name="Dalin E."/>
            <person name="Tice H."/>
            <person name="Bruce D."/>
            <person name="Goodwin L."/>
            <person name="Pitluck S."/>
            <person name="Kyrpides N."/>
            <person name="Mavromatis K."/>
            <person name="Ivanova N."/>
            <person name="Saunders E."/>
            <person name="Brettin T."/>
            <person name="Detter J.C."/>
            <person name="Han C."/>
            <person name="Larimer F."/>
            <person name="Land M."/>
            <person name="Hauser L."/>
            <person name="Markowitz V."/>
            <person name="Cheng J.-F."/>
            <person name="Hugenholtz P."/>
            <person name="Woyke T."/>
            <person name="Wu D."/>
            <person name="Pukall R."/>
            <person name="Klenk H.-P."/>
            <person name="Eisen J.A."/>
        </authorList>
    </citation>
    <scope>NUCLEOTIDE SEQUENCE [LARGE SCALE GENOMIC DNA]</scope>
    <source>
        <strain evidence="5">DSM 17836 / JCM 10339 / NBRC 14399</strain>
    </source>
</reference>
<dbReference type="GO" id="GO:0005829">
    <property type="term" value="C:cytosol"/>
    <property type="evidence" value="ECO:0007669"/>
    <property type="project" value="TreeGrafter"/>
</dbReference>
<evidence type="ECO:0000256" key="2">
    <source>
        <dbReference type="ARBA" id="ARBA00022679"/>
    </source>
</evidence>
<reference evidence="4 5" key="2">
    <citation type="journal article" date="2010" name="Stand. Genomic Sci.">
        <title>Complete genome sequence of Kribbella flavida type strain (IFO 14399).</title>
        <authorList>
            <person name="Pukall R."/>
            <person name="Lapidus A."/>
            <person name="Glavina Del Rio T."/>
            <person name="Copeland A."/>
            <person name="Tice H."/>
            <person name="Cheng J.-F."/>
            <person name="Lucas S."/>
            <person name="Chen F."/>
            <person name="Nolan M."/>
            <person name="LaButti K."/>
            <person name="Pati A."/>
            <person name="Ivanova N."/>
            <person name="Mavrommatis K."/>
            <person name="Mikhailova N."/>
            <person name="Pitluck S."/>
            <person name="Bruce D."/>
            <person name="Goodwin L."/>
            <person name="Land M."/>
            <person name="Hauser L."/>
            <person name="Chang Y.-J."/>
            <person name="Jeffries C.D."/>
            <person name="Chen A."/>
            <person name="Palaniappan K."/>
            <person name="Chain P."/>
            <person name="Rohde M."/>
            <person name="Goeker M."/>
            <person name="Bristow J."/>
            <person name="Eisen J.A."/>
            <person name="Markowitz V."/>
            <person name="Hugenholtz P."/>
            <person name="Kyrpides N.C."/>
            <person name="Klenk H.-P."/>
            <person name="Brettin T."/>
        </authorList>
    </citation>
    <scope>NUCLEOTIDE SEQUENCE [LARGE SCALE GENOMIC DNA]</scope>
    <source>
        <strain evidence="5">DSM 17836 / JCM 10339 / NBRC 14399</strain>
    </source>
</reference>
<evidence type="ECO:0000313" key="4">
    <source>
        <dbReference type="EMBL" id="ADB33191.1"/>
    </source>
</evidence>
<dbReference type="Gene3D" id="3.90.470.20">
    <property type="entry name" value="4'-phosphopantetheinyl transferase domain"/>
    <property type="match status" value="2"/>
</dbReference>
<dbReference type="AlphaFoldDB" id="D2PSQ3"/>
<proteinExistence type="inferred from homology"/>
<dbReference type="GO" id="GO:0000287">
    <property type="term" value="F:magnesium ion binding"/>
    <property type="evidence" value="ECO:0007669"/>
    <property type="project" value="InterPro"/>
</dbReference>
<evidence type="ECO:0000256" key="1">
    <source>
        <dbReference type="ARBA" id="ARBA00010990"/>
    </source>
</evidence>
<dbReference type="InterPro" id="IPR008278">
    <property type="entry name" value="4-PPantetheinyl_Trfase_dom"/>
</dbReference>
<dbReference type="GO" id="GO:0019878">
    <property type="term" value="P:lysine biosynthetic process via aminoadipic acid"/>
    <property type="evidence" value="ECO:0007669"/>
    <property type="project" value="TreeGrafter"/>
</dbReference>
<dbReference type="GO" id="GO:0008897">
    <property type="term" value="F:holo-[acyl-carrier-protein] synthase activity"/>
    <property type="evidence" value="ECO:0007669"/>
    <property type="project" value="InterPro"/>
</dbReference>
<dbReference type="HOGENOM" id="CLU_057011_2_1_11"/>
<dbReference type="KEGG" id="kfl:Kfla_4144"/>
<name>D2PSQ3_KRIFD</name>
<evidence type="ECO:0000259" key="3">
    <source>
        <dbReference type="Pfam" id="PF01648"/>
    </source>
</evidence>
<gene>
    <name evidence="4" type="ordered locus">Kfla_4144</name>
</gene>
<dbReference type="PANTHER" id="PTHR12215:SF10">
    <property type="entry name" value="L-AMINOADIPATE-SEMIALDEHYDE DEHYDROGENASE-PHOSPHOPANTETHEINYL TRANSFERASE"/>
    <property type="match status" value="1"/>
</dbReference>
<dbReference type="Proteomes" id="UP000007967">
    <property type="component" value="Chromosome"/>
</dbReference>
<protein>
    <submittedName>
        <fullName evidence="4">4'-phosphopantetheinyl transferase</fullName>
    </submittedName>
</protein>
<accession>D2PSQ3</accession>
<dbReference type="SUPFAM" id="SSF56214">
    <property type="entry name" value="4'-phosphopantetheinyl transferase"/>
    <property type="match status" value="2"/>
</dbReference>
<dbReference type="PANTHER" id="PTHR12215">
    <property type="entry name" value="PHOSPHOPANTETHEINE TRANSFERASE"/>
    <property type="match status" value="1"/>
</dbReference>
<evidence type="ECO:0000313" key="5">
    <source>
        <dbReference type="Proteomes" id="UP000007967"/>
    </source>
</evidence>
<dbReference type="Pfam" id="PF01648">
    <property type="entry name" value="ACPS"/>
    <property type="match status" value="1"/>
</dbReference>
<keyword evidence="5" id="KW-1185">Reference proteome</keyword>
<dbReference type="STRING" id="479435.Kfla_4144"/>
<dbReference type="EMBL" id="CP001736">
    <property type="protein sequence ID" value="ADB33191.1"/>
    <property type="molecule type" value="Genomic_DNA"/>
</dbReference>